<feature type="region of interest" description="Disordered" evidence="2">
    <location>
        <begin position="1"/>
        <end position="22"/>
    </location>
</feature>
<protein>
    <submittedName>
        <fullName evidence="3">Uncharacterized protein</fullName>
    </submittedName>
</protein>
<dbReference type="OrthoDB" id="197839at2759"/>
<feature type="coiled-coil region" evidence="1">
    <location>
        <begin position="49"/>
        <end position="80"/>
    </location>
</feature>
<gene>
    <name evidence="3" type="ORF">g.185582</name>
</gene>
<evidence type="ECO:0000313" key="3">
    <source>
        <dbReference type="EMBL" id="MBY78497.1"/>
    </source>
</evidence>
<keyword evidence="1" id="KW-0175">Coiled coil</keyword>
<evidence type="ECO:0000256" key="2">
    <source>
        <dbReference type="SAM" id="MobiDB-lite"/>
    </source>
</evidence>
<feature type="region of interest" description="Disordered" evidence="2">
    <location>
        <begin position="224"/>
        <end position="243"/>
    </location>
</feature>
<reference evidence="3" key="1">
    <citation type="submission" date="2018-04" db="EMBL/GenBank/DDBJ databases">
        <title>Transcriptome assembly of Sipha flava.</title>
        <authorList>
            <person name="Scully E.D."/>
            <person name="Geib S.M."/>
            <person name="Palmer N.A."/>
            <person name="Koch K."/>
            <person name="Bradshaw J."/>
            <person name="Heng-Moss T."/>
            <person name="Sarath G."/>
        </authorList>
    </citation>
    <scope>NUCLEOTIDE SEQUENCE</scope>
</reference>
<dbReference type="EMBL" id="GGMS01009294">
    <property type="protein sequence ID" value="MBY78497.1"/>
    <property type="molecule type" value="Transcribed_RNA"/>
</dbReference>
<proteinExistence type="predicted"/>
<sequence length="243" mass="29060">MSGQKKTDLERSEMERNINGQKAKDTRCIEMYKMCEKADRMVKDRHAYLTSEEENISKHLQEVENEQSRKNADLEEEQKLAQAMENLKHQELVDMKNNQLLQTNSHDIRRTEKQLQNDLLKNELISQIKEKKDKQTEEKFRKYCSDLKIIEADHEKKNKDIDLQNRKKQSKYDYKKAITDQIRDTADKRLESSKLNSKHFQPIGNLIESRERFETKCNNENIELKTKNETMENEHKESDKLKK</sequence>
<organism evidence="3">
    <name type="scientific">Sipha flava</name>
    <name type="common">yellow sugarcane aphid</name>
    <dbReference type="NCBI Taxonomy" id="143950"/>
    <lineage>
        <taxon>Eukaryota</taxon>
        <taxon>Metazoa</taxon>
        <taxon>Ecdysozoa</taxon>
        <taxon>Arthropoda</taxon>
        <taxon>Hexapoda</taxon>
        <taxon>Insecta</taxon>
        <taxon>Pterygota</taxon>
        <taxon>Neoptera</taxon>
        <taxon>Paraneoptera</taxon>
        <taxon>Hemiptera</taxon>
        <taxon>Sternorrhyncha</taxon>
        <taxon>Aphidomorpha</taxon>
        <taxon>Aphidoidea</taxon>
        <taxon>Aphididae</taxon>
        <taxon>Sipha</taxon>
    </lineage>
</organism>
<dbReference type="AlphaFoldDB" id="A0A2S2QL76"/>
<name>A0A2S2QL76_9HEMI</name>
<accession>A0A2S2QL76</accession>
<evidence type="ECO:0000256" key="1">
    <source>
        <dbReference type="SAM" id="Coils"/>
    </source>
</evidence>